<dbReference type="InterPro" id="IPR009057">
    <property type="entry name" value="Homeodomain-like_sf"/>
</dbReference>
<evidence type="ECO:0000256" key="6">
    <source>
        <dbReference type="PROSITE-ProRule" id="PRU00320"/>
    </source>
</evidence>
<evidence type="ECO:0000256" key="1">
    <source>
        <dbReference type="ARBA" id="ARBA00004123"/>
    </source>
</evidence>
<dbReference type="FunFam" id="1.10.10.60:FF:000019">
    <property type="entry name" value="Ligand-dependent corepressor isoform 1"/>
    <property type="match status" value="1"/>
</dbReference>
<keyword evidence="10" id="KW-1185">Reference proteome</keyword>
<evidence type="ECO:0000256" key="2">
    <source>
        <dbReference type="ARBA" id="ARBA00023015"/>
    </source>
</evidence>
<comment type="subcellular location">
    <subcellularLocation>
        <location evidence="1 6">Nucleus</location>
    </subcellularLocation>
</comment>
<dbReference type="GO" id="GO:0005634">
    <property type="term" value="C:nucleus"/>
    <property type="evidence" value="ECO:0007669"/>
    <property type="project" value="UniProtKB-SubCell"/>
</dbReference>
<dbReference type="Gene3D" id="1.10.10.60">
    <property type="entry name" value="Homeodomain-like"/>
    <property type="match status" value="1"/>
</dbReference>
<feature type="compositionally biased region" description="Low complexity" evidence="7">
    <location>
        <begin position="1118"/>
        <end position="1134"/>
    </location>
</feature>
<feature type="compositionally biased region" description="Low complexity" evidence="7">
    <location>
        <begin position="860"/>
        <end position="874"/>
    </location>
</feature>
<sequence length="1218" mass="134962">MARLCQHGRLWQPSLCPVEAIFSPRSSTVGEKAASSSGVSTAGADCHCPCVLLAHGEFFLYSARVIKSSFVRLGVAAFTWKWNSNVTGLERIAADYVDKETSELLLNPYPEWEKCMTSDFESAKKCFHCDKKLPNVYRRIQRIIDEAKRGKASNGKICLRSLQDLMPFCSDFYKNGFGHELFSDCVKEYFINVSTISTEPFQAHAHNQVPGAQPTVLTSHTERELSPRVWASAAQTGESEEGPSIQAGSPPSPSSSLSVLAPGDNNLNRLRVPNISSGRSQRKSERQLKHFEKHELHFVKKEDVFNVKRPWQSSSSNKRSSPCSMVYNHLKSQHSHNYHPYHNPKHNKLPFTVHHDDCSLHQKRLRSHQQNDHIEVVISDSEDEEANPFQRKRPDQLCDRHHKYQHQIQFKQQQKNKESEMSTLELFESTHRRLRLEQLEQLGHLGHLEHEQQQQLEGMCTAASASLFRLANQHILPPGVDHSAFSAAAAAAAVAHSSPALPFLLPILPCSLKLKLEPGDEDRGVRKEIGGREDYQRKDELFENAYGHRAVDHAPRHIYQNNSQISDLRPNHHDSFEILTQHCRLENLRRMHNLNAMVEQGEILEDNFNDHHKPWPSRAATNAPIDNDQHNFYQKELKLPLLTNLVRKLVHQKFDEITSKSRQDSQCETQIEKSPKVQQTHLHKLLLQQRKDESSAPYNPYLNTMPPHFVTAALASSDENIATPMYNYIMESIYTNMMKDDNSSAPKPFGKVHESGRVGEALKDIITKSISKKMQNTDSSLPDQQILRPTTSEPLPSGYAMAPLNKPEIWSPALSTGRSEIETKKTSLRNTISSVEDKDIVSPPPKRSKKESGSSRSKSEAAPSSSAVLSSDGSGNNNGKKTRPKRGQYRKYNSQLLMDAVKAVQRGEMSVHRAGSFYGVPHSTLEYKVKERHLLRQKKPREAGESSDSKTASEASSPPPPISSTSPRLSLKGSPKAGRSARTQSQDSSSSIDGESGVSESQAEPSSKRKHKKASITADSLSPRSSASSSTPPSPTATPVSSSIVSTPTLKVPVSCVASTSPPSSPTAPPSPLPAPPSPHAATKHEDKPFTGNSLSNSIAWFQPYLDVPPSMQQLLGSATCSSSTKSSSSNLDSLGHTNSASELLRKLQHQVQAKESGLASIRAGAFSPSSDSEGGTVELSCGQDRRAYDLHCQPHHQGSSGSTGPLQDRLMLYKQSA</sequence>
<feature type="compositionally biased region" description="Low complexity" evidence="7">
    <location>
        <begin position="1017"/>
        <end position="1062"/>
    </location>
</feature>
<dbReference type="PROSITE" id="PS50960">
    <property type="entry name" value="HTH_PSQ"/>
    <property type="match status" value="1"/>
</dbReference>
<feature type="region of interest" description="Disordered" evidence="7">
    <location>
        <begin position="773"/>
        <end position="800"/>
    </location>
</feature>
<feature type="compositionally biased region" description="Basic residues" evidence="7">
    <location>
        <begin position="880"/>
        <end position="889"/>
    </location>
</feature>
<feature type="compositionally biased region" description="Polar residues" evidence="7">
    <location>
        <begin position="1197"/>
        <end position="1206"/>
    </location>
</feature>
<feature type="DNA-binding region" description="H-T-H motif" evidence="6">
    <location>
        <begin position="911"/>
        <end position="931"/>
    </location>
</feature>
<evidence type="ECO:0000256" key="5">
    <source>
        <dbReference type="ARBA" id="ARBA00023242"/>
    </source>
</evidence>
<protein>
    <recommendedName>
        <fullName evidence="8">HTH psq-type domain-containing protein</fullName>
    </recommendedName>
</protein>
<evidence type="ECO:0000259" key="8">
    <source>
        <dbReference type="PROSITE" id="PS50960"/>
    </source>
</evidence>
<dbReference type="EMBL" id="JAWDGP010001473">
    <property type="protein sequence ID" value="KAK3791400.1"/>
    <property type="molecule type" value="Genomic_DNA"/>
</dbReference>
<dbReference type="PANTHER" id="PTHR21545:SF13">
    <property type="entry name" value="ECDYSONE-INDUCED PROTEIN 93F, ISOFORM C"/>
    <property type="match status" value="1"/>
</dbReference>
<feature type="compositionally biased region" description="Basic and acidic residues" evidence="7">
    <location>
        <begin position="658"/>
        <end position="675"/>
    </location>
</feature>
<feature type="compositionally biased region" description="Pro residues" evidence="7">
    <location>
        <begin position="1063"/>
        <end position="1079"/>
    </location>
</feature>
<dbReference type="AlphaFoldDB" id="A0AAE1E2R9"/>
<feature type="compositionally biased region" description="Polar residues" evidence="7">
    <location>
        <begin position="773"/>
        <end position="794"/>
    </location>
</feature>
<evidence type="ECO:0000256" key="7">
    <source>
        <dbReference type="SAM" id="MobiDB-lite"/>
    </source>
</evidence>
<evidence type="ECO:0000313" key="10">
    <source>
        <dbReference type="Proteomes" id="UP001283361"/>
    </source>
</evidence>
<keyword evidence="5 6" id="KW-0539">Nucleus</keyword>
<comment type="caution">
    <text evidence="9">The sequence shown here is derived from an EMBL/GenBank/DDBJ whole genome shotgun (WGS) entry which is preliminary data.</text>
</comment>
<reference evidence="9" key="1">
    <citation type="journal article" date="2023" name="G3 (Bethesda)">
        <title>A reference genome for the long-term kleptoplast-retaining sea slug Elysia crispata morphotype clarki.</title>
        <authorList>
            <person name="Eastman K.E."/>
            <person name="Pendleton A.L."/>
            <person name="Shaikh M.A."/>
            <person name="Suttiyut T."/>
            <person name="Ogas R."/>
            <person name="Tomko P."/>
            <person name="Gavelis G."/>
            <person name="Widhalm J.R."/>
            <person name="Wisecaver J.H."/>
        </authorList>
    </citation>
    <scope>NUCLEOTIDE SEQUENCE</scope>
    <source>
        <strain evidence="9">ECLA1</strain>
    </source>
</reference>
<feature type="compositionally biased region" description="Basic and acidic residues" evidence="7">
    <location>
        <begin position="929"/>
        <end position="948"/>
    </location>
</feature>
<evidence type="ECO:0000256" key="3">
    <source>
        <dbReference type="ARBA" id="ARBA00023125"/>
    </source>
</evidence>
<feature type="compositionally biased region" description="Basic and acidic residues" evidence="7">
    <location>
        <begin position="850"/>
        <end position="859"/>
    </location>
</feature>
<evidence type="ECO:0000256" key="4">
    <source>
        <dbReference type="ARBA" id="ARBA00023163"/>
    </source>
</evidence>
<organism evidence="9 10">
    <name type="scientific">Elysia crispata</name>
    <name type="common">lettuce slug</name>
    <dbReference type="NCBI Taxonomy" id="231223"/>
    <lineage>
        <taxon>Eukaryota</taxon>
        <taxon>Metazoa</taxon>
        <taxon>Spiralia</taxon>
        <taxon>Lophotrochozoa</taxon>
        <taxon>Mollusca</taxon>
        <taxon>Gastropoda</taxon>
        <taxon>Heterobranchia</taxon>
        <taxon>Euthyneura</taxon>
        <taxon>Panpulmonata</taxon>
        <taxon>Sacoglossa</taxon>
        <taxon>Placobranchoidea</taxon>
        <taxon>Plakobranchidae</taxon>
        <taxon>Elysia</taxon>
    </lineage>
</organism>
<keyword evidence="2" id="KW-0805">Transcription regulation</keyword>
<accession>A0AAE1E2R9</accession>
<feature type="region of interest" description="Disordered" evidence="7">
    <location>
        <begin position="815"/>
        <end position="892"/>
    </location>
</feature>
<feature type="compositionally biased region" description="Low complexity" evidence="7">
    <location>
        <begin position="984"/>
        <end position="1001"/>
    </location>
</feature>
<feature type="region of interest" description="Disordered" evidence="7">
    <location>
        <begin position="658"/>
        <end position="681"/>
    </location>
</feature>
<dbReference type="GO" id="GO:0003677">
    <property type="term" value="F:DNA binding"/>
    <property type="evidence" value="ECO:0007669"/>
    <property type="project" value="UniProtKB-UniRule"/>
</dbReference>
<dbReference type="Pfam" id="PF05225">
    <property type="entry name" value="HTH_psq"/>
    <property type="match status" value="1"/>
</dbReference>
<feature type="region of interest" description="Disordered" evidence="7">
    <location>
        <begin position="230"/>
        <end position="286"/>
    </location>
</feature>
<feature type="region of interest" description="Disordered" evidence="7">
    <location>
        <begin position="929"/>
        <end position="1093"/>
    </location>
</feature>
<keyword evidence="3 6" id="KW-0238">DNA-binding</keyword>
<evidence type="ECO:0000313" key="9">
    <source>
        <dbReference type="EMBL" id="KAK3791400.1"/>
    </source>
</evidence>
<dbReference type="Proteomes" id="UP001283361">
    <property type="component" value="Unassembled WGS sequence"/>
</dbReference>
<dbReference type="GO" id="GO:0006357">
    <property type="term" value="P:regulation of transcription by RNA polymerase II"/>
    <property type="evidence" value="ECO:0007669"/>
    <property type="project" value="TreeGrafter"/>
</dbReference>
<dbReference type="InterPro" id="IPR007889">
    <property type="entry name" value="HTH_Psq"/>
</dbReference>
<dbReference type="SUPFAM" id="SSF46689">
    <property type="entry name" value="Homeodomain-like"/>
    <property type="match status" value="1"/>
</dbReference>
<gene>
    <name evidence="9" type="ORF">RRG08_012582</name>
</gene>
<dbReference type="PANTHER" id="PTHR21545">
    <property type="entry name" value="TRANSCRIPTION FACTOR MLR1/2"/>
    <property type="match status" value="1"/>
</dbReference>
<feature type="domain" description="HTH psq-type" evidence="8">
    <location>
        <begin position="883"/>
        <end position="935"/>
    </location>
</feature>
<name>A0AAE1E2R9_9GAST</name>
<proteinExistence type="predicted"/>
<feature type="region of interest" description="Disordered" evidence="7">
    <location>
        <begin position="1191"/>
        <end position="1218"/>
    </location>
</feature>
<keyword evidence="4" id="KW-0804">Transcription</keyword>
<feature type="region of interest" description="Disordered" evidence="7">
    <location>
        <begin position="1116"/>
        <end position="1158"/>
    </location>
</feature>